<dbReference type="PANTHER" id="PTHR10900">
    <property type="entry name" value="PERIOSTIN-RELATED"/>
    <property type="match status" value="1"/>
</dbReference>
<dbReference type="RefSeq" id="WP_116695319.1">
    <property type="nucleotide sequence ID" value="NZ_QEHR01000009.1"/>
</dbReference>
<evidence type="ECO:0000313" key="2">
    <source>
        <dbReference type="EMBL" id="PVW13401.1"/>
    </source>
</evidence>
<dbReference type="SUPFAM" id="SSF82153">
    <property type="entry name" value="FAS1 domain"/>
    <property type="match status" value="2"/>
</dbReference>
<dbReference type="Gene3D" id="2.30.180.10">
    <property type="entry name" value="FAS1 domain"/>
    <property type="match status" value="2"/>
</dbReference>
<sequence>MKKLVNASLIVMLYIFTLSCSDDDDSPIVDDEQTTAEYVANNPEYSSLATAMEKTGLTATLNGNAELTLFAPDNEAFAAFLSDNVFNSLDDVPEDLLKQTLLNHVVVGDNEADDLTTGYINSEATFSDTDAKLSMYVDTSTGVMLNGVSTVTKADIDTANGVVHAVDAVIALPTVVTFVTADSNFGSLANALTLQGQPDFVSVLSTNLGTDPTPFTVFAPNDKAFSELFIELGITTLNEIDSATLTAALNTHVVAGENYREDNLPEGAVSTLGAEIDINATNNTITDPNGRISSIITTDVQASNGVVHVINKVLLP</sequence>
<evidence type="ECO:0000313" key="3">
    <source>
        <dbReference type="Proteomes" id="UP000245962"/>
    </source>
</evidence>
<dbReference type="PANTHER" id="PTHR10900:SF77">
    <property type="entry name" value="FI19380P1"/>
    <property type="match status" value="1"/>
</dbReference>
<dbReference type="Proteomes" id="UP000245962">
    <property type="component" value="Unassembled WGS sequence"/>
</dbReference>
<feature type="domain" description="FAS1" evidence="1">
    <location>
        <begin position="32"/>
        <end position="170"/>
    </location>
</feature>
<protein>
    <submittedName>
        <fullName evidence="2">Fasciclin</fullName>
    </submittedName>
</protein>
<proteinExistence type="predicted"/>
<feature type="domain" description="FAS1" evidence="1">
    <location>
        <begin position="172"/>
        <end position="314"/>
    </location>
</feature>
<gene>
    <name evidence="2" type="ORF">DDV96_13630</name>
</gene>
<reference evidence="2 3" key="1">
    <citation type="submission" date="2018-04" db="EMBL/GenBank/DDBJ databases">
        <title>Marixanthomonas spongiae HN-E44 sp. nov., isolated from a marine sponge.</title>
        <authorList>
            <person name="Luo L."/>
            <person name="Zhuang L."/>
        </authorList>
    </citation>
    <scope>NUCLEOTIDE SEQUENCE [LARGE SCALE GENOMIC DNA]</scope>
    <source>
        <strain evidence="2 3">HN-E44</strain>
    </source>
</reference>
<comment type="caution">
    <text evidence="2">The sequence shown here is derived from an EMBL/GenBank/DDBJ whole genome shotgun (WGS) entry which is preliminary data.</text>
</comment>
<dbReference type="PROSITE" id="PS50213">
    <property type="entry name" value="FAS1"/>
    <property type="match status" value="2"/>
</dbReference>
<dbReference type="InterPro" id="IPR036378">
    <property type="entry name" value="FAS1_dom_sf"/>
</dbReference>
<dbReference type="EMBL" id="QEHR01000009">
    <property type="protein sequence ID" value="PVW13401.1"/>
    <property type="molecule type" value="Genomic_DNA"/>
</dbReference>
<keyword evidence="3" id="KW-1185">Reference proteome</keyword>
<dbReference type="PROSITE" id="PS51257">
    <property type="entry name" value="PROKAR_LIPOPROTEIN"/>
    <property type="match status" value="1"/>
</dbReference>
<dbReference type="InterPro" id="IPR000782">
    <property type="entry name" value="FAS1_domain"/>
</dbReference>
<organism evidence="2 3">
    <name type="scientific">Marixanthomonas spongiae</name>
    <dbReference type="NCBI Taxonomy" id="2174845"/>
    <lineage>
        <taxon>Bacteria</taxon>
        <taxon>Pseudomonadati</taxon>
        <taxon>Bacteroidota</taxon>
        <taxon>Flavobacteriia</taxon>
        <taxon>Flavobacteriales</taxon>
        <taxon>Flavobacteriaceae</taxon>
        <taxon>Marixanthomonas</taxon>
    </lineage>
</organism>
<dbReference type="InterPro" id="IPR050904">
    <property type="entry name" value="Adhesion/Biosynth-related"/>
</dbReference>
<accession>A0A2U0HX02</accession>
<dbReference type="AlphaFoldDB" id="A0A2U0HX02"/>
<dbReference type="SMART" id="SM00554">
    <property type="entry name" value="FAS1"/>
    <property type="match status" value="2"/>
</dbReference>
<dbReference type="Pfam" id="PF02469">
    <property type="entry name" value="Fasciclin"/>
    <property type="match status" value="2"/>
</dbReference>
<evidence type="ECO:0000259" key="1">
    <source>
        <dbReference type="PROSITE" id="PS50213"/>
    </source>
</evidence>
<name>A0A2U0HX02_9FLAO</name>
<dbReference type="OrthoDB" id="9800666at2"/>